<evidence type="ECO:0000313" key="8">
    <source>
        <dbReference type="Proteomes" id="UP000000226"/>
    </source>
</evidence>
<reference evidence="8" key="1">
    <citation type="journal article" date="2014" name="Nat. Genet.">
        <title>A reference genome for common bean and genome-wide analysis of dual domestications.</title>
        <authorList>
            <person name="Schmutz J."/>
            <person name="McClean P.E."/>
            <person name="Mamidi S."/>
            <person name="Wu G.A."/>
            <person name="Cannon S.B."/>
            <person name="Grimwood J."/>
            <person name="Jenkins J."/>
            <person name="Shu S."/>
            <person name="Song Q."/>
            <person name="Chavarro C."/>
            <person name="Torres-Torres M."/>
            <person name="Geffroy V."/>
            <person name="Moghaddam S.M."/>
            <person name="Gao D."/>
            <person name="Abernathy B."/>
            <person name="Barry K."/>
            <person name="Blair M."/>
            <person name="Brick M.A."/>
            <person name="Chovatia M."/>
            <person name="Gepts P."/>
            <person name="Goodstein D.M."/>
            <person name="Gonzales M."/>
            <person name="Hellsten U."/>
            <person name="Hyten D.L."/>
            <person name="Jia G."/>
            <person name="Kelly J.D."/>
            <person name="Kudrna D."/>
            <person name="Lee R."/>
            <person name="Richard M.M."/>
            <person name="Miklas P.N."/>
            <person name="Osorno J.M."/>
            <person name="Rodrigues J."/>
            <person name="Thareau V."/>
            <person name="Urrea C.A."/>
            <person name="Wang M."/>
            <person name="Yu Y."/>
            <person name="Zhang M."/>
            <person name="Wing R.A."/>
            <person name="Cregan P.B."/>
            <person name="Rokhsar D.S."/>
            <person name="Jackson S.A."/>
        </authorList>
    </citation>
    <scope>NUCLEOTIDE SEQUENCE [LARGE SCALE GENOMIC DNA]</scope>
    <source>
        <strain evidence="8">cv. G19833</strain>
    </source>
</reference>
<keyword evidence="4 5" id="KW-0472">Membrane</keyword>
<dbReference type="OrthoDB" id="1889094at2759"/>
<comment type="subcellular location">
    <subcellularLocation>
        <location evidence="1">Membrane</location>
        <topology evidence="1">Single-pass membrane protein</topology>
    </subcellularLocation>
</comment>
<dbReference type="InterPro" id="IPR044839">
    <property type="entry name" value="NDR1-like"/>
</dbReference>
<accession>V7BL86</accession>
<protein>
    <recommendedName>
        <fullName evidence="6">Late embryogenesis abundant protein LEA-2 subgroup domain-containing protein</fullName>
    </recommendedName>
</protein>
<keyword evidence="3 5" id="KW-1133">Transmembrane helix</keyword>
<evidence type="ECO:0000259" key="6">
    <source>
        <dbReference type="Pfam" id="PF03168"/>
    </source>
</evidence>
<dbReference type="STRING" id="3885.V7BL86"/>
<evidence type="ECO:0000256" key="2">
    <source>
        <dbReference type="ARBA" id="ARBA00022692"/>
    </source>
</evidence>
<dbReference type="GO" id="GO:0098542">
    <property type="term" value="P:defense response to other organism"/>
    <property type="evidence" value="ECO:0007669"/>
    <property type="project" value="InterPro"/>
</dbReference>
<keyword evidence="8" id="KW-1185">Reference proteome</keyword>
<proteinExistence type="predicted"/>
<dbReference type="PANTHER" id="PTHR31415">
    <property type="entry name" value="OS05G0367900 PROTEIN"/>
    <property type="match status" value="1"/>
</dbReference>
<evidence type="ECO:0000313" key="7">
    <source>
        <dbReference type="EMBL" id="ESW17793.1"/>
    </source>
</evidence>
<evidence type="ECO:0000256" key="4">
    <source>
        <dbReference type="ARBA" id="ARBA00023136"/>
    </source>
</evidence>
<name>V7BL86_PHAVU</name>
<gene>
    <name evidence="7" type="ORF">PHAVU_007G268900g</name>
</gene>
<dbReference type="GO" id="GO:0005886">
    <property type="term" value="C:plasma membrane"/>
    <property type="evidence" value="ECO:0007669"/>
    <property type="project" value="TreeGrafter"/>
</dbReference>
<feature type="domain" description="Late embryogenesis abundant protein LEA-2 subgroup" evidence="6">
    <location>
        <begin position="127"/>
        <end position="229"/>
    </location>
</feature>
<feature type="transmembrane region" description="Helical" evidence="5">
    <location>
        <begin position="69"/>
        <end position="95"/>
    </location>
</feature>
<dbReference type="GO" id="GO:0009506">
    <property type="term" value="C:plasmodesma"/>
    <property type="evidence" value="ECO:0007669"/>
    <property type="project" value="TreeGrafter"/>
</dbReference>
<organism evidence="7 8">
    <name type="scientific">Phaseolus vulgaris</name>
    <name type="common">Kidney bean</name>
    <name type="synonym">French bean</name>
    <dbReference type="NCBI Taxonomy" id="3885"/>
    <lineage>
        <taxon>Eukaryota</taxon>
        <taxon>Viridiplantae</taxon>
        <taxon>Streptophyta</taxon>
        <taxon>Embryophyta</taxon>
        <taxon>Tracheophyta</taxon>
        <taxon>Spermatophyta</taxon>
        <taxon>Magnoliopsida</taxon>
        <taxon>eudicotyledons</taxon>
        <taxon>Gunneridae</taxon>
        <taxon>Pentapetalae</taxon>
        <taxon>rosids</taxon>
        <taxon>fabids</taxon>
        <taxon>Fabales</taxon>
        <taxon>Fabaceae</taxon>
        <taxon>Papilionoideae</taxon>
        <taxon>50 kb inversion clade</taxon>
        <taxon>NPAAA clade</taxon>
        <taxon>indigoferoid/millettioid clade</taxon>
        <taxon>Phaseoleae</taxon>
        <taxon>Phaseolus</taxon>
    </lineage>
</organism>
<dbReference type="Pfam" id="PF03168">
    <property type="entry name" value="LEA_2"/>
    <property type="match status" value="1"/>
</dbReference>
<dbReference type="Gramene" id="ESW17793">
    <property type="protein sequence ID" value="ESW17793"/>
    <property type="gene ID" value="PHAVU_007G268900g"/>
</dbReference>
<keyword evidence="2 5" id="KW-0812">Transmembrane</keyword>
<dbReference type="EMBL" id="CM002294">
    <property type="protein sequence ID" value="ESW17793.1"/>
    <property type="molecule type" value="Genomic_DNA"/>
</dbReference>
<dbReference type="PANTHER" id="PTHR31415:SF61">
    <property type="entry name" value="LATE EMBRYOGENESIS ABUNDANT PROTEIN"/>
    <property type="match status" value="1"/>
</dbReference>
<dbReference type="eggNOG" id="ENOG502QUR9">
    <property type="taxonomic scope" value="Eukaryota"/>
</dbReference>
<sequence length="263" mass="30090">MVLNRKFSLPTFQKFKSLHFSLRFSMSQLNGAYYGPSIPPAPKSYRRPSRGGGGCGCLSCCCGCIFNCIISLICKILTTVLIIAAVLAFLFWLVVRPNILKFHVSDASLTRFAFSNNTLHYNLALNVSIRNPNRRVGVYYDQIEALALYEDVRFASQTLGPFFQHTKNTTFISPLFEGQRVTPLTADQTSQFDKENSARVFSIDVKLFMTVRFKFLLFKSHTVRPKIRCEMNVPLKSRNATTSLDAAFKATECDWDYKRWWIR</sequence>
<evidence type="ECO:0000256" key="3">
    <source>
        <dbReference type="ARBA" id="ARBA00022989"/>
    </source>
</evidence>
<evidence type="ECO:0000256" key="1">
    <source>
        <dbReference type="ARBA" id="ARBA00004167"/>
    </source>
</evidence>
<dbReference type="AlphaFoldDB" id="V7BL86"/>
<evidence type="ECO:0000256" key="5">
    <source>
        <dbReference type="SAM" id="Phobius"/>
    </source>
</evidence>
<dbReference type="OMA" id="CPLNIHR"/>
<dbReference type="InterPro" id="IPR004864">
    <property type="entry name" value="LEA_2"/>
</dbReference>
<dbReference type="Proteomes" id="UP000000226">
    <property type="component" value="Chromosome 7"/>
</dbReference>